<comment type="caution">
    <text evidence="2">The sequence shown here is derived from an EMBL/GenBank/DDBJ whole genome shotgun (WGS) entry which is preliminary data.</text>
</comment>
<dbReference type="AlphaFoldDB" id="A0A0M9ET54"/>
<evidence type="ECO:0000313" key="3">
    <source>
        <dbReference type="Proteomes" id="UP000037904"/>
    </source>
</evidence>
<dbReference type="EMBL" id="JXCE01000231">
    <property type="protein sequence ID" value="KPA38956.1"/>
    <property type="molecule type" value="Genomic_DNA"/>
</dbReference>
<reference evidence="2 3" key="1">
    <citation type="submission" date="2015-04" db="EMBL/GenBank/DDBJ databases">
        <title>The draft genome sequence of Fusarium langsethiae, a T-2/HT-2 mycotoxin producer.</title>
        <authorList>
            <person name="Lysoe E."/>
            <person name="Divon H.H."/>
            <person name="Terzi V."/>
            <person name="Orru L."/>
            <person name="Lamontanara A."/>
            <person name="Kolseth A.-K."/>
            <person name="Frandsen R.J."/>
            <person name="Nielsen K."/>
            <person name="Thrane U."/>
        </authorList>
    </citation>
    <scope>NUCLEOTIDE SEQUENCE [LARGE SCALE GENOMIC DNA]</scope>
    <source>
        <strain evidence="2 3">Fl201059</strain>
    </source>
</reference>
<keyword evidence="1" id="KW-0472">Membrane</keyword>
<keyword evidence="3" id="KW-1185">Reference proteome</keyword>
<keyword evidence="1" id="KW-1133">Transmembrane helix</keyword>
<name>A0A0M9ET54_FUSLA</name>
<dbReference type="OrthoDB" id="4364105at2759"/>
<keyword evidence="1" id="KW-0812">Transmembrane</keyword>
<evidence type="ECO:0000256" key="1">
    <source>
        <dbReference type="SAM" id="Phobius"/>
    </source>
</evidence>
<dbReference type="Proteomes" id="UP000037904">
    <property type="component" value="Unassembled WGS sequence"/>
</dbReference>
<protein>
    <submittedName>
        <fullName evidence="2">Uncharacterized protein</fullName>
    </submittedName>
</protein>
<feature type="transmembrane region" description="Helical" evidence="1">
    <location>
        <begin position="205"/>
        <end position="230"/>
    </location>
</feature>
<organism evidence="2 3">
    <name type="scientific">Fusarium langsethiae</name>
    <dbReference type="NCBI Taxonomy" id="179993"/>
    <lineage>
        <taxon>Eukaryota</taxon>
        <taxon>Fungi</taxon>
        <taxon>Dikarya</taxon>
        <taxon>Ascomycota</taxon>
        <taxon>Pezizomycotina</taxon>
        <taxon>Sordariomycetes</taxon>
        <taxon>Hypocreomycetidae</taxon>
        <taxon>Hypocreales</taxon>
        <taxon>Nectriaceae</taxon>
        <taxon>Fusarium</taxon>
    </lineage>
</organism>
<accession>A0A0M9ET54</accession>
<proteinExistence type="predicted"/>
<sequence length="264" mass="28932">MTSSENDSAHVAVTTAYDHSSSCKNRFKITSIPCSGSSTAVPVSEFITSRYPSDQENTDSEKHLSFSPAICPSGWNYNASARATRSSIVVTTAFCCPSGYQLRSLGQESRLASSVGPNQCERWLKNPEEDTGSPTVTASHGDGILLIHQAWAVTWDTSERATLSPKPPTLSNGETIGFWVAPQPATSQALLARQEVNDGPYTDPFITFLMVGLPIIFGALFTCLFCMCYWNRTKMRKERKRAEQMHLDSLPPYSNSESPPAYAN</sequence>
<gene>
    <name evidence="2" type="ORF">FLAG1_08194</name>
</gene>
<evidence type="ECO:0000313" key="2">
    <source>
        <dbReference type="EMBL" id="KPA38956.1"/>
    </source>
</evidence>